<evidence type="ECO:0000313" key="6">
    <source>
        <dbReference type="EMBL" id="QJR34073.1"/>
    </source>
</evidence>
<dbReference type="InterPro" id="IPR039420">
    <property type="entry name" value="WalR-like"/>
</dbReference>
<gene>
    <name evidence="6" type="ORF">HKW67_00360</name>
</gene>
<dbReference type="CDD" id="cd06170">
    <property type="entry name" value="LuxR_C_like"/>
    <property type="match status" value="1"/>
</dbReference>
<accession>A0A6M4IGW0</accession>
<name>A0A6M4IGW0_9BACT</name>
<dbReference type="SUPFAM" id="SSF52172">
    <property type="entry name" value="CheY-like"/>
    <property type="match status" value="1"/>
</dbReference>
<dbReference type="PANTHER" id="PTHR43214:SF43">
    <property type="entry name" value="TWO-COMPONENT RESPONSE REGULATOR"/>
    <property type="match status" value="1"/>
</dbReference>
<evidence type="ECO:0000256" key="3">
    <source>
        <dbReference type="PROSITE-ProRule" id="PRU00169"/>
    </source>
</evidence>
<evidence type="ECO:0000256" key="2">
    <source>
        <dbReference type="ARBA" id="ARBA00023125"/>
    </source>
</evidence>
<dbReference type="InterPro" id="IPR011006">
    <property type="entry name" value="CheY-like_superfamily"/>
</dbReference>
<dbReference type="AlphaFoldDB" id="A0A6M4IGW0"/>
<keyword evidence="2" id="KW-0238">DNA-binding</keyword>
<organism evidence="6 7">
    <name type="scientific">Gemmatimonas groenlandica</name>
    <dbReference type="NCBI Taxonomy" id="2732249"/>
    <lineage>
        <taxon>Bacteria</taxon>
        <taxon>Pseudomonadati</taxon>
        <taxon>Gemmatimonadota</taxon>
        <taxon>Gemmatimonadia</taxon>
        <taxon>Gemmatimonadales</taxon>
        <taxon>Gemmatimonadaceae</taxon>
        <taxon>Gemmatimonas</taxon>
    </lineage>
</organism>
<dbReference type="PANTHER" id="PTHR43214">
    <property type="entry name" value="TWO-COMPONENT RESPONSE REGULATOR"/>
    <property type="match status" value="1"/>
</dbReference>
<evidence type="ECO:0000313" key="7">
    <source>
        <dbReference type="Proteomes" id="UP000500938"/>
    </source>
</evidence>
<dbReference type="PROSITE" id="PS50110">
    <property type="entry name" value="RESPONSE_REGULATORY"/>
    <property type="match status" value="1"/>
</dbReference>
<evidence type="ECO:0000259" key="5">
    <source>
        <dbReference type="PROSITE" id="PS50110"/>
    </source>
</evidence>
<keyword evidence="1 3" id="KW-0597">Phosphoprotein</keyword>
<dbReference type="InterPro" id="IPR001789">
    <property type="entry name" value="Sig_transdc_resp-reg_receiver"/>
</dbReference>
<dbReference type="Pfam" id="PF00196">
    <property type="entry name" value="GerE"/>
    <property type="match status" value="1"/>
</dbReference>
<dbReference type="PRINTS" id="PR00038">
    <property type="entry name" value="HTHLUXR"/>
</dbReference>
<dbReference type="Pfam" id="PF00072">
    <property type="entry name" value="Response_reg"/>
    <property type="match status" value="1"/>
</dbReference>
<dbReference type="GO" id="GO:0003677">
    <property type="term" value="F:DNA binding"/>
    <property type="evidence" value="ECO:0007669"/>
    <property type="project" value="UniProtKB-KW"/>
</dbReference>
<sequence>MTLPASGARRHDGVDSVIRVMTVDDHPIYRDGLAALLSVYPDLHLVAEAEDGAKGVELYRQHKPDVTLMDMSMPIMQGVEAIRAIRSEFVDARIIALSTYEGDSDIHRALEAGASGYLLKGALRSEVADAIRLVHRGVRVVPSIVAQRLAEFTPRIELTEREREVLALMAKGMRNKEIATIIGRTEATVKAHVIHILDKLGADDRTAAVTLALKRGIIHLGE</sequence>
<dbReference type="EMBL" id="CP053085">
    <property type="protein sequence ID" value="QJR34073.1"/>
    <property type="molecule type" value="Genomic_DNA"/>
</dbReference>
<reference evidence="6 7" key="1">
    <citation type="submission" date="2020-05" db="EMBL/GenBank/DDBJ databases">
        <title>Complete genome sequence of Gemmatimonas greenlandica TET16.</title>
        <authorList>
            <person name="Zeng Y."/>
        </authorList>
    </citation>
    <scope>NUCLEOTIDE SEQUENCE [LARGE SCALE GENOMIC DNA]</scope>
    <source>
        <strain evidence="6 7">TET16</strain>
    </source>
</reference>
<keyword evidence="7" id="KW-1185">Reference proteome</keyword>
<feature type="domain" description="HTH luxR-type" evidence="4">
    <location>
        <begin position="151"/>
        <end position="216"/>
    </location>
</feature>
<protein>
    <submittedName>
        <fullName evidence="6">Response regulator transcription factor</fullName>
    </submittedName>
</protein>
<dbReference type="RefSeq" id="WP_171223499.1">
    <property type="nucleotide sequence ID" value="NZ_CP053085.1"/>
</dbReference>
<dbReference type="InterPro" id="IPR016032">
    <property type="entry name" value="Sig_transdc_resp-reg_C-effctor"/>
</dbReference>
<dbReference type="CDD" id="cd17535">
    <property type="entry name" value="REC_NarL-like"/>
    <property type="match status" value="1"/>
</dbReference>
<dbReference type="SMART" id="SM00448">
    <property type="entry name" value="REC"/>
    <property type="match status" value="1"/>
</dbReference>
<evidence type="ECO:0000256" key="1">
    <source>
        <dbReference type="ARBA" id="ARBA00022553"/>
    </source>
</evidence>
<proteinExistence type="predicted"/>
<dbReference type="Gene3D" id="3.40.50.2300">
    <property type="match status" value="1"/>
</dbReference>
<dbReference type="PROSITE" id="PS00622">
    <property type="entry name" value="HTH_LUXR_1"/>
    <property type="match status" value="1"/>
</dbReference>
<dbReference type="InterPro" id="IPR000792">
    <property type="entry name" value="Tscrpt_reg_LuxR_C"/>
</dbReference>
<dbReference type="InterPro" id="IPR058245">
    <property type="entry name" value="NreC/VraR/RcsB-like_REC"/>
</dbReference>
<feature type="domain" description="Response regulatory" evidence="5">
    <location>
        <begin position="19"/>
        <end position="135"/>
    </location>
</feature>
<dbReference type="PROSITE" id="PS50043">
    <property type="entry name" value="HTH_LUXR_2"/>
    <property type="match status" value="1"/>
</dbReference>
<feature type="modified residue" description="4-aspartylphosphate" evidence="3">
    <location>
        <position position="70"/>
    </location>
</feature>
<dbReference type="SMART" id="SM00421">
    <property type="entry name" value="HTH_LUXR"/>
    <property type="match status" value="1"/>
</dbReference>
<dbReference type="SUPFAM" id="SSF46894">
    <property type="entry name" value="C-terminal effector domain of the bipartite response regulators"/>
    <property type="match status" value="1"/>
</dbReference>
<dbReference type="KEGG" id="ggr:HKW67_00360"/>
<dbReference type="GO" id="GO:0006355">
    <property type="term" value="P:regulation of DNA-templated transcription"/>
    <property type="evidence" value="ECO:0007669"/>
    <property type="project" value="InterPro"/>
</dbReference>
<dbReference type="Proteomes" id="UP000500938">
    <property type="component" value="Chromosome"/>
</dbReference>
<dbReference type="GO" id="GO:0000160">
    <property type="term" value="P:phosphorelay signal transduction system"/>
    <property type="evidence" value="ECO:0007669"/>
    <property type="project" value="InterPro"/>
</dbReference>
<evidence type="ECO:0000259" key="4">
    <source>
        <dbReference type="PROSITE" id="PS50043"/>
    </source>
</evidence>